<evidence type="ECO:0000313" key="1">
    <source>
        <dbReference type="EMBL" id="VTR43238.1"/>
    </source>
</evidence>
<keyword evidence="1" id="KW-0282">Flagellum</keyword>
<accession>A0A4V6KT39</accession>
<dbReference type="AlphaFoldDB" id="A0A4V6KT39"/>
<dbReference type="EMBL" id="CABEEZ010000107">
    <property type="protein sequence ID" value="VTR43238.1"/>
    <property type="molecule type" value="Genomic_DNA"/>
</dbReference>
<organism evidence="1">
    <name type="scientific">Serratia fonticola</name>
    <dbReference type="NCBI Taxonomy" id="47917"/>
    <lineage>
        <taxon>Bacteria</taxon>
        <taxon>Pseudomonadati</taxon>
        <taxon>Pseudomonadota</taxon>
        <taxon>Gammaproteobacteria</taxon>
        <taxon>Enterobacterales</taxon>
        <taxon>Yersiniaceae</taxon>
        <taxon>Serratia</taxon>
    </lineage>
</organism>
<gene>
    <name evidence="1" type="ORF">NCTC12965_04930</name>
</gene>
<keyword evidence="1" id="KW-0966">Cell projection</keyword>
<proteinExistence type="predicted"/>
<sequence length="39" mass="4048">MSLTSNIKPEPDGSPSEANVFESIDMALKSVEDPAAGGR</sequence>
<keyword evidence="1" id="KW-0969">Cilium</keyword>
<reference evidence="1" key="1">
    <citation type="submission" date="2019-05" db="EMBL/GenBank/DDBJ databases">
        <authorList>
            <consortium name="Pathogen Informatics"/>
        </authorList>
    </citation>
    <scope>NUCLEOTIDE SEQUENCE [LARGE SCALE GENOMIC DNA]</scope>
    <source>
        <strain evidence="1">NCTC12965</strain>
    </source>
</reference>
<name>A0A4V6KT39_SERFO</name>
<protein>
    <submittedName>
        <fullName evidence="1">Flagellar hook-associated protein FlgL</fullName>
    </submittedName>
</protein>